<dbReference type="InterPro" id="IPR037523">
    <property type="entry name" value="VOC_core"/>
</dbReference>
<organism evidence="2 3">
    <name type="scientific">Photobacterium alginatilyticum</name>
    <dbReference type="NCBI Taxonomy" id="1775171"/>
    <lineage>
        <taxon>Bacteria</taxon>
        <taxon>Pseudomonadati</taxon>
        <taxon>Pseudomonadota</taxon>
        <taxon>Gammaproteobacteria</taxon>
        <taxon>Vibrionales</taxon>
        <taxon>Vibrionaceae</taxon>
        <taxon>Photobacterium</taxon>
    </lineage>
</organism>
<evidence type="ECO:0000259" key="1">
    <source>
        <dbReference type="PROSITE" id="PS51819"/>
    </source>
</evidence>
<evidence type="ECO:0000313" key="2">
    <source>
        <dbReference type="EMBL" id="NBI56195.1"/>
    </source>
</evidence>
<proteinExistence type="predicted"/>
<keyword evidence="3" id="KW-1185">Reference proteome</keyword>
<dbReference type="PANTHER" id="PTHR36503">
    <property type="entry name" value="BLR2520 PROTEIN"/>
    <property type="match status" value="1"/>
</dbReference>
<feature type="domain" description="VOC" evidence="1">
    <location>
        <begin position="4"/>
        <end position="128"/>
    </location>
</feature>
<comment type="caution">
    <text evidence="2">The sequence shown here is derived from an EMBL/GenBank/DDBJ whole genome shotgun (WGS) entry which is preliminary data.</text>
</comment>
<dbReference type="Gene3D" id="3.10.180.10">
    <property type="entry name" value="2,3-Dihydroxybiphenyl 1,2-Dioxygenase, domain 1"/>
    <property type="match status" value="1"/>
</dbReference>
<accession>A0ABW9YQY1</accession>
<dbReference type="EMBL" id="RSEJ01000052">
    <property type="protein sequence ID" value="NBI56195.1"/>
    <property type="molecule type" value="Genomic_DNA"/>
</dbReference>
<protein>
    <submittedName>
        <fullName evidence="2">VOC family protein</fullName>
    </submittedName>
</protein>
<dbReference type="Proteomes" id="UP000738517">
    <property type="component" value="Unassembled WGS sequence"/>
</dbReference>
<dbReference type="PANTHER" id="PTHR36503:SF1">
    <property type="entry name" value="BLR2520 PROTEIN"/>
    <property type="match status" value="1"/>
</dbReference>
<dbReference type="PROSITE" id="PS51819">
    <property type="entry name" value="VOC"/>
    <property type="match status" value="1"/>
</dbReference>
<evidence type="ECO:0000313" key="3">
    <source>
        <dbReference type="Proteomes" id="UP000738517"/>
    </source>
</evidence>
<dbReference type="InterPro" id="IPR004360">
    <property type="entry name" value="Glyas_Fos-R_dOase_dom"/>
</dbReference>
<dbReference type="RefSeq" id="WP_160658422.1">
    <property type="nucleotide sequence ID" value="NZ_RSEJ01000052.1"/>
</dbReference>
<dbReference type="SUPFAM" id="SSF54593">
    <property type="entry name" value="Glyoxalase/Bleomycin resistance protein/Dihydroxybiphenyl dioxygenase"/>
    <property type="match status" value="1"/>
</dbReference>
<name>A0ABW9YQY1_9GAMM</name>
<dbReference type="InterPro" id="IPR029068">
    <property type="entry name" value="Glyas_Bleomycin-R_OHBP_Dase"/>
</dbReference>
<dbReference type="Pfam" id="PF00903">
    <property type="entry name" value="Glyoxalase"/>
    <property type="match status" value="1"/>
</dbReference>
<reference evidence="2 3" key="1">
    <citation type="journal article" date="2017" name="Int. J. Syst. Evol. Microbiol.">
        <title>Photobacterium alginatilyticum sp. nov., a marine bacterium isolated from bottom seawater.</title>
        <authorList>
            <person name="Wang X."/>
            <person name="Wang Y."/>
            <person name="Yang X."/>
            <person name="Sun H."/>
            <person name="Li B."/>
            <person name="Zhang X.H."/>
        </authorList>
    </citation>
    <scope>NUCLEOTIDE SEQUENCE [LARGE SCALE GENOMIC DNA]</scope>
    <source>
        <strain evidence="2 3">P03D4</strain>
    </source>
</reference>
<gene>
    <name evidence="2" type="ORF">EIZ48_27210</name>
</gene>
<dbReference type="CDD" id="cd07251">
    <property type="entry name" value="VOC_like"/>
    <property type="match status" value="1"/>
</dbReference>
<sequence>MEPRISIITLGVSDLEKSYEFYTSLGFPTSRKPDSGIIFFKTGGVCLALYPFDELAKDVSPDLKPNRPDFSGITLAHNTKEKSEVDAILHLAEKSGGKVEKTAQDVFWGGYSGYFSDPDGYLWEVAYADCWEFNEDGSLVID</sequence>